<keyword evidence="1" id="KW-0472">Membrane</keyword>
<feature type="transmembrane region" description="Helical" evidence="1">
    <location>
        <begin position="90"/>
        <end position="118"/>
    </location>
</feature>
<proteinExistence type="predicted"/>
<dbReference type="AlphaFoldDB" id="A0A212KFU4"/>
<keyword evidence="1" id="KW-1133">Transmembrane helix</keyword>
<feature type="transmembrane region" description="Helical" evidence="1">
    <location>
        <begin position="48"/>
        <end position="70"/>
    </location>
</feature>
<evidence type="ECO:0000256" key="1">
    <source>
        <dbReference type="SAM" id="Phobius"/>
    </source>
</evidence>
<dbReference type="RefSeq" id="WP_296952771.1">
    <property type="nucleotide sequence ID" value="NZ_LT599021.1"/>
</dbReference>
<feature type="transmembrane region" description="Helical" evidence="1">
    <location>
        <begin position="6"/>
        <end position="27"/>
    </location>
</feature>
<dbReference type="PANTHER" id="PTHR39165:SF1">
    <property type="entry name" value="DUF456 DOMAIN-CONTAINING PROTEIN"/>
    <property type="match status" value="1"/>
</dbReference>
<accession>A0A212KFU4</accession>
<dbReference type="InterPro" id="IPR007403">
    <property type="entry name" value="DUF456"/>
</dbReference>
<sequence length="166" mass="18155">MALDFILITIGTVLVIIGIIGCILPALPGVPLNYIAIVLLQFTSKINFSTEFLVAWGIIIIIVQLLDYYIPIWGTKKLGGGSYGVWGSAIGMVLGLFIFPPWGFIILPFVCAVIGEILDNKEFSVALKAGFGAFVGFLAGIIMKLVVAIILSFFFFREVVRYFINN</sequence>
<evidence type="ECO:0008006" key="3">
    <source>
        <dbReference type="Google" id="ProtNLM"/>
    </source>
</evidence>
<dbReference type="PANTHER" id="PTHR39165">
    <property type="entry name" value="IG HYPOTHETICAL 17883"/>
    <property type="match status" value="1"/>
</dbReference>
<protein>
    <recommendedName>
        <fullName evidence="3">DUF456 domain-containing protein</fullName>
    </recommendedName>
</protein>
<name>A0A212KFU4_9BACT</name>
<dbReference type="Pfam" id="PF04306">
    <property type="entry name" value="DUF456"/>
    <property type="match status" value="1"/>
</dbReference>
<keyword evidence="1" id="KW-0812">Transmembrane</keyword>
<reference evidence="2" key="1">
    <citation type="submission" date="2016-04" db="EMBL/GenBank/DDBJ databases">
        <authorList>
            <person name="Evans L.H."/>
            <person name="Alamgir A."/>
            <person name="Owens N."/>
            <person name="Weber N.D."/>
            <person name="Virtaneva K."/>
            <person name="Barbian K."/>
            <person name="Babar A."/>
            <person name="Rosenke K."/>
        </authorList>
    </citation>
    <scope>NUCLEOTIDE SEQUENCE</scope>
    <source>
        <strain evidence="2">86-2</strain>
    </source>
</reference>
<evidence type="ECO:0000313" key="2">
    <source>
        <dbReference type="EMBL" id="SBW10596.1"/>
    </source>
</evidence>
<gene>
    <name evidence="2" type="ORF">KL86DYS2_20140</name>
</gene>
<dbReference type="EMBL" id="FLUL01000002">
    <property type="protein sequence ID" value="SBW10596.1"/>
    <property type="molecule type" value="Genomic_DNA"/>
</dbReference>
<feature type="transmembrane region" description="Helical" evidence="1">
    <location>
        <begin position="130"/>
        <end position="156"/>
    </location>
</feature>
<organism evidence="2">
    <name type="scientific">uncultured Dysgonomonas sp</name>
    <dbReference type="NCBI Taxonomy" id="206096"/>
    <lineage>
        <taxon>Bacteria</taxon>
        <taxon>Pseudomonadati</taxon>
        <taxon>Bacteroidota</taxon>
        <taxon>Bacteroidia</taxon>
        <taxon>Bacteroidales</taxon>
        <taxon>Dysgonomonadaceae</taxon>
        <taxon>Dysgonomonas</taxon>
        <taxon>environmental samples</taxon>
    </lineage>
</organism>